<reference evidence="1" key="1">
    <citation type="submission" date="2023-11" db="EMBL/GenBank/DDBJ databases">
        <authorList>
            <person name="Poullet M."/>
        </authorList>
    </citation>
    <scope>NUCLEOTIDE SEQUENCE</scope>
    <source>
        <strain evidence="1">E1834</strain>
    </source>
</reference>
<evidence type="ECO:0000313" key="1">
    <source>
        <dbReference type="EMBL" id="CAK5071964.1"/>
    </source>
</evidence>
<accession>A0ACB0Z233</accession>
<comment type="caution">
    <text evidence="1">The sequence shown here is derived from an EMBL/GenBank/DDBJ whole genome shotgun (WGS) entry which is preliminary data.</text>
</comment>
<evidence type="ECO:0000313" key="2">
    <source>
        <dbReference type="Proteomes" id="UP001497535"/>
    </source>
</evidence>
<proteinExistence type="predicted"/>
<gene>
    <name evidence="1" type="ORF">MENTE1834_LOCUS19050</name>
</gene>
<organism evidence="1 2">
    <name type="scientific">Meloidogyne enterolobii</name>
    <name type="common">Root-knot nematode worm</name>
    <name type="synonym">Meloidogyne mayaguensis</name>
    <dbReference type="NCBI Taxonomy" id="390850"/>
    <lineage>
        <taxon>Eukaryota</taxon>
        <taxon>Metazoa</taxon>
        <taxon>Ecdysozoa</taxon>
        <taxon>Nematoda</taxon>
        <taxon>Chromadorea</taxon>
        <taxon>Rhabditida</taxon>
        <taxon>Tylenchina</taxon>
        <taxon>Tylenchomorpha</taxon>
        <taxon>Tylenchoidea</taxon>
        <taxon>Meloidogynidae</taxon>
        <taxon>Meloidogyninae</taxon>
        <taxon>Meloidogyne</taxon>
    </lineage>
</organism>
<protein>
    <submittedName>
        <fullName evidence="1">Uncharacterized protein</fullName>
    </submittedName>
</protein>
<dbReference type="EMBL" id="CAVMJV010000022">
    <property type="protein sequence ID" value="CAK5071964.1"/>
    <property type="molecule type" value="Genomic_DNA"/>
</dbReference>
<dbReference type="Proteomes" id="UP001497535">
    <property type="component" value="Unassembled WGS sequence"/>
</dbReference>
<name>A0ACB0Z233_MELEN</name>
<keyword evidence="2" id="KW-1185">Reference proteome</keyword>
<sequence>MKIPKIQLVQEPSQEDIENVEKSTKILIGKHVKIGYLKGRKFSKTSQDLIRNPKHLIRRV</sequence>